<protein>
    <submittedName>
        <fullName evidence="1">Uncharacterized protein</fullName>
    </submittedName>
</protein>
<keyword evidence="2" id="KW-1185">Reference proteome</keyword>
<dbReference type="STRING" id="33097.A0A150H2S3"/>
<proteinExistence type="predicted"/>
<reference evidence="2" key="1">
    <citation type="journal article" date="2016" name="Nat. Commun.">
        <title>The Gonium pectorale genome demonstrates co-option of cell cycle regulation during the evolution of multicellularity.</title>
        <authorList>
            <person name="Hanschen E.R."/>
            <person name="Marriage T.N."/>
            <person name="Ferris P.J."/>
            <person name="Hamaji T."/>
            <person name="Toyoda A."/>
            <person name="Fujiyama A."/>
            <person name="Neme R."/>
            <person name="Noguchi H."/>
            <person name="Minakuchi Y."/>
            <person name="Suzuki M."/>
            <person name="Kawai-Toyooka H."/>
            <person name="Smith D.R."/>
            <person name="Sparks H."/>
            <person name="Anderson J."/>
            <person name="Bakaric R."/>
            <person name="Luria V."/>
            <person name="Karger A."/>
            <person name="Kirschner M.W."/>
            <person name="Durand P.M."/>
            <person name="Michod R.E."/>
            <person name="Nozaki H."/>
            <person name="Olson B.J."/>
        </authorList>
    </citation>
    <scope>NUCLEOTIDE SEQUENCE [LARGE SCALE GENOMIC DNA]</scope>
    <source>
        <strain evidence="2">NIES-2863</strain>
    </source>
</reference>
<evidence type="ECO:0000313" key="1">
    <source>
        <dbReference type="EMBL" id="KXZ55880.1"/>
    </source>
</evidence>
<comment type="caution">
    <text evidence="1">The sequence shown here is derived from an EMBL/GenBank/DDBJ whole genome shotgun (WGS) entry which is preliminary data.</text>
</comment>
<sequence length="100" mass="10716">MAAQGYAVVDGVFGADTAARLRSEVVALYDQGLMHKNCTHLVRDNATTLVEKSHIHEAELTLDSGVQSAAPLCSSLNEDRSLATLISLFIPQLTLDSQGF</sequence>
<evidence type="ECO:0000313" key="2">
    <source>
        <dbReference type="Proteomes" id="UP000075714"/>
    </source>
</evidence>
<dbReference type="Gene3D" id="2.60.120.620">
    <property type="entry name" value="q2cbj1_9rhob like domain"/>
    <property type="match status" value="1"/>
</dbReference>
<organism evidence="1 2">
    <name type="scientific">Gonium pectorale</name>
    <name type="common">Green alga</name>
    <dbReference type="NCBI Taxonomy" id="33097"/>
    <lineage>
        <taxon>Eukaryota</taxon>
        <taxon>Viridiplantae</taxon>
        <taxon>Chlorophyta</taxon>
        <taxon>core chlorophytes</taxon>
        <taxon>Chlorophyceae</taxon>
        <taxon>CS clade</taxon>
        <taxon>Chlamydomonadales</taxon>
        <taxon>Volvocaceae</taxon>
        <taxon>Gonium</taxon>
    </lineage>
</organism>
<gene>
    <name evidence="1" type="ORF">GPECTOR_2g1431</name>
</gene>
<accession>A0A150H2S3</accession>
<dbReference type="OrthoDB" id="76265at2759"/>
<dbReference type="AlphaFoldDB" id="A0A150H2S3"/>
<dbReference type="EMBL" id="LSYV01000003">
    <property type="protein sequence ID" value="KXZ55880.1"/>
    <property type="molecule type" value="Genomic_DNA"/>
</dbReference>
<dbReference type="Proteomes" id="UP000075714">
    <property type="component" value="Unassembled WGS sequence"/>
</dbReference>
<name>A0A150H2S3_GONPE</name>